<dbReference type="Gene3D" id="1.10.10.60">
    <property type="entry name" value="Homeodomain-like"/>
    <property type="match status" value="2"/>
</dbReference>
<accession>A0ABS3CVS3</accession>
<dbReference type="InterPro" id="IPR029442">
    <property type="entry name" value="GyrI-like"/>
</dbReference>
<evidence type="ECO:0000313" key="4">
    <source>
        <dbReference type="EMBL" id="MBN7821222.1"/>
    </source>
</evidence>
<feature type="domain" description="HTH araC/xylS-type" evidence="3">
    <location>
        <begin position="13"/>
        <end position="112"/>
    </location>
</feature>
<proteinExistence type="predicted"/>
<dbReference type="PANTHER" id="PTHR40055">
    <property type="entry name" value="TRANSCRIPTIONAL REGULATOR YGIV-RELATED"/>
    <property type="match status" value="1"/>
</dbReference>
<dbReference type="InterPro" id="IPR018060">
    <property type="entry name" value="HTH_AraC"/>
</dbReference>
<evidence type="ECO:0000259" key="3">
    <source>
        <dbReference type="PROSITE" id="PS01124"/>
    </source>
</evidence>
<keyword evidence="2" id="KW-0804">Transcription</keyword>
<dbReference type="InterPro" id="IPR010499">
    <property type="entry name" value="AraC_E-bd"/>
</dbReference>
<dbReference type="SMART" id="SM00871">
    <property type="entry name" value="AraC_E_bind"/>
    <property type="match status" value="1"/>
</dbReference>
<dbReference type="InterPro" id="IPR009057">
    <property type="entry name" value="Homeodomain-like_sf"/>
</dbReference>
<dbReference type="SUPFAM" id="SSF55136">
    <property type="entry name" value="Probable bacterial effector-binding domain"/>
    <property type="match status" value="1"/>
</dbReference>
<dbReference type="Proteomes" id="UP000663992">
    <property type="component" value="Unassembled WGS sequence"/>
</dbReference>
<sequence length="290" mass="31852">MIDREALVLARIERAVALLQAHLFDEPPIELAKLAEAAALSPFHFHRLYRLVTGETCGQTQSRLRLAAGAKHLSAAASVTEAALQSGFSSSQAFAKAMKRQVALSPSQLRDDPELLDNIINRLSQPASGNQANPQGWLAVELVSLAPMHLITVRTEHLYPDLFDTYTRLFEAVGGPQHLEAIVGMPRDDSAQQAGVFDSALLLSEAVAGVPDDFFWQDSAAGLYLRTRHNGSFEGLEAAVDNLYLTLLGMDALWPADTPCIYHYLDDPEMVDEEQLRTDIYLPVIQTDSQ</sequence>
<dbReference type="RefSeq" id="WP_206595174.1">
    <property type="nucleotide sequence ID" value="NZ_JAFKCS010000016.1"/>
</dbReference>
<keyword evidence="1" id="KW-0805">Transcription regulation</keyword>
<dbReference type="Pfam" id="PF06445">
    <property type="entry name" value="GyrI-like"/>
    <property type="match status" value="1"/>
</dbReference>
<dbReference type="SUPFAM" id="SSF46689">
    <property type="entry name" value="Homeodomain-like"/>
    <property type="match status" value="2"/>
</dbReference>
<comment type="caution">
    <text evidence="4">The sequence shown here is derived from an EMBL/GenBank/DDBJ whole genome shotgun (WGS) entry which is preliminary data.</text>
</comment>
<dbReference type="PANTHER" id="PTHR40055:SF1">
    <property type="entry name" value="TRANSCRIPTIONAL REGULATOR YGIV-RELATED"/>
    <property type="match status" value="1"/>
</dbReference>
<evidence type="ECO:0000313" key="5">
    <source>
        <dbReference type="Proteomes" id="UP000663992"/>
    </source>
</evidence>
<evidence type="ECO:0000256" key="2">
    <source>
        <dbReference type="ARBA" id="ARBA00023163"/>
    </source>
</evidence>
<dbReference type="InterPro" id="IPR050908">
    <property type="entry name" value="SmbC-like"/>
</dbReference>
<name>A0ABS3CVS3_9ALTE</name>
<evidence type="ECO:0000256" key="1">
    <source>
        <dbReference type="ARBA" id="ARBA00023015"/>
    </source>
</evidence>
<dbReference type="PROSITE" id="PS01124">
    <property type="entry name" value="HTH_ARAC_FAMILY_2"/>
    <property type="match status" value="1"/>
</dbReference>
<dbReference type="Pfam" id="PF12833">
    <property type="entry name" value="HTH_18"/>
    <property type="match status" value="1"/>
</dbReference>
<dbReference type="InterPro" id="IPR011256">
    <property type="entry name" value="Reg_factor_effector_dom_sf"/>
</dbReference>
<reference evidence="4 5" key="1">
    <citation type="submission" date="2021-03" db="EMBL/GenBank/DDBJ databases">
        <title>novel species isolated from a fishpond in China.</title>
        <authorList>
            <person name="Lu H."/>
            <person name="Cai Z."/>
        </authorList>
    </citation>
    <scope>NUCLEOTIDE SEQUENCE [LARGE SCALE GENOMIC DNA]</scope>
    <source>
        <strain evidence="4 5">Y57</strain>
    </source>
</reference>
<gene>
    <name evidence="4" type="ORF">J0A65_15220</name>
</gene>
<dbReference type="Gene3D" id="3.20.80.10">
    <property type="entry name" value="Regulatory factor, effector binding domain"/>
    <property type="match status" value="1"/>
</dbReference>
<keyword evidence="5" id="KW-1185">Reference proteome</keyword>
<dbReference type="EMBL" id="JAFKCS010000016">
    <property type="protein sequence ID" value="MBN7821222.1"/>
    <property type="molecule type" value="Genomic_DNA"/>
</dbReference>
<protein>
    <submittedName>
        <fullName evidence="4">AraC family transcriptional regulator</fullName>
    </submittedName>
</protein>
<organism evidence="4 5">
    <name type="scientific">Bowmanella yangjiangensis</name>
    <dbReference type="NCBI Taxonomy" id="2811230"/>
    <lineage>
        <taxon>Bacteria</taxon>
        <taxon>Pseudomonadati</taxon>
        <taxon>Pseudomonadota</taxon>
        <taxon>Gammaproteobacteria</taxon>
        <taxon>Alteromonadales</taxon>
        <taxon>Alteromonadaceae</taxon>
        <taxon>Bowmanella</taxon>
    </lineage>
</organism>
<dbReference type="SMART" id="SM00342">
    <property type="entry name" value="HTH_ARAC"/>
    <property type="match status" value="1"/>
</dbReference>